<evidence type="ECO:0000313" key="1">
    <source>
        <dbReference type="EMBL" id="KAK2957021.1"/>
    </source>
</evidence>
<reference evidence="1 2" key="1">
    <citation type="journal article" date="2022" name="bioRxiv">
        <title>Genomics of Preaxostyla Flagellates Illuminates Evolutionary Transitions and the Path Towards Mitochondrial Loss.</title>
        <authorList>
            <person name="Novak L.V.F."/>
            <person name="Treitli S.C."/>
            <person name="Pyrih J."/>
            <person name="Halakuc P."/>
            <person name="Pipaliya S.V."/>
            <person name="Vacek V."/>
            <person name="Brzon O."/>
            <person name="Soukal P."/>
            <person name="Eme L."/>
            <person name="Dacks J.B."/>
            <person name="Karnkowska A."/>
            <person name="Elias M."/>
            <person name="Hampl V."/>
        </authorList>
    </citation>
    <scope>NUCLEOTIDE SEQUENCE [LARGE SCALE GENOMIC DNA]</scope>
    <source>
        <strain evidence="1">NAU3</strain>
        <tissue evidence="1">Gut</tissue>
    </source>
</reference>
<organism evidence="1 2">
    <name type="scientific">Blattamonas nauphoetae</name>
    <dbReference type="NCBI Taxonomy" id="2049346"/>
    <lineage>
        <taxon>Eukaryota</taxon>
        <taxon>Metamonada</taxon>
        <taxon>Preaxostyla</taxon>
        <taxon>Oxymonadida</taxon>
        <taxon>Blattamonas</taxon>
    </lineage>
</organism>
<gene>
    <name evidence="1" type="ORF">BLNAU_8096</name>
</gene>
<dbReference type="EMBL" id="JARBJD010000050">
    <property type="protein sequence ID" value="KAK2957021.1"/>
    <property type="molecule type" value="Genomic_DNA"/>
</dbReference>
<name>A0ABQ9XZW8_9EUKA</name>
<dbReference type="SUPFAM" id="SSF48371">
    <property type="entry name" value="ARM repeat"/>
    <property type="match status" value="1"/>
</dbReference>
<accession>A0ABQ9XZW8</accession>
<protein>
    <submittedName>
        <fullName evidence="1">Uncharacterized protein</fullName>
    </submittedName>
</protein>
<dbReference type="Proteomes" id="UP001281761">
    <property type="component" value="Unassembled WGS sequence"/>
</dbReference>
<sequence length="1138" mass="129103">MLTELGRCISKSDLWGMQTTPSSDVEQPARSCDCHHNTQYLAFIDRSKDKNATFPQLKVLAHLCFSPDLEVSKMALEALSIRSESDSETRPFLRTLEVPSVSTERSSKLVPFAGRLCSALVELVSEMKSLFTEPSPSDGTISALSAPLPSESPLLTGNAVVEMLCEGISLLCSLHSDMDNTFDRILIDCDFVPFLKSTIIACLDLLEQQKTAFKCVNVGISDTLIKILDSSWYCAFICLYVNSSLRPVFESTFSDVPQLCSLWERTCCHSSPTHSCHLKLIINVSATLPHLIPRLLEENLVERVIDTSKPMEVPAQHGQFHLRLIWAIGNLVRDPKDIADDKEQEKIINKMQFERVVKPAKQYLQFILQREEFIPKDDSRNEDLPAQITKLLIHTYLFERNMFEDGEIVETGREEWEVGWLVEKTDETDLGERLKKIREDDVEMKKDENARWKKRVERLREAGHEDAMEGWLTRMDNETPSELVEFIENRLFRRHVSSLVLFRAAHNHNIDVVADPVTEDEEPEAGNEHDEACWGADVVGCGEFRDRLAFGEHSELDAIAADAADNQHGAGGGWAGGVDGSGEQAGSPSKEIVKTLQANQICGKYQTLRTAMLNGLLIIAAESDWALSAILEVEYIKPLEEYCEKTQPCDVPIAFPKLLSLIAWKLCALVDFHSSIIFHIPRPSHNREFSIPHLTILTQLCFSPHLELSKMALEALTTRFESDSATRSFLQKHKVPSVLTDSSSELVPFAGRLYSTLTEHVSQLKSLFPESSPSDGIISALSTTLPSESPLLTRNTGLELHCEGFFLLYSLLFNQDSTFNDTLIGCDFVPLLKSTIIVCLDLFDRQQSEVNCPPSDRTELMINILGNTWICTTDCLFHSHTSLHPIVESTFADIPQLCSLLERTCCHTSPPHSSHLHMIINIAATLRHLIPRLLEENLVERVINASNPKAVSTTQSRFHLYVVWAIRNLIWRPKDITHHKEERKRIQQLQFERVLKPAKQYLQFILQREEFIPKAGPRGKDLSKIVSPLLKQTLLLERELFECGENVETGREEWEVGWLVEKTKETDLGERLKMIREDDVEMKKDENARWKKRVERLREAGHEDAMEGWLTRKDNETASEIVEYLRHGSSENGMNVRF</sequence>
<proteinExistence type="predicted"/>
<comment type="caution">
    <text evidence="1">The sequence shown here is derived from an EMBL/GenBank/DDBJ whole genome shotgun (WGS) entry which is preliminary data.</text>
</comment>
<keyword evidence="2" id="KW-1185">Reference proteome</keyword>
<dbReference type="InterPro" id="IPR016024">
    <property type="entry name" value="ARM-type_fold"/>
</dbReference>
<evidence type="ECO:0000313" key="2">
    <source>
        <dbReference type="Proteomes" id="UP001281761"/>
    </source>
</evidence>